<dbReference type="PATRIC" id="fig|29290.4.peg.1058"/>
<keyword evidence="3" id="KW-1185">Reference proteome</keyword>
<keyword evidence="1" id="KW-1133">Transmembrane helix</keyword>
<protein>
    <submittedName>
        <fullName evidence="2">Uncharacterized protein</fullName>
    </submittedName>
</protein>
<evidence type="ECO:0000256" key="1">
    <source>
        <dbReference type="SAM" id="Phobius"/>
    </source>
</evidence>
<dbReference type="EMBL" id="LACI01000365">
    <property type="protein sequence ID" value="KJU87005.1"/>
    <property type="molecule type" value="Genomic_DNA"/>
</dbReference>
<evidence type="ECO:0000313" key="2">
    <source>
        <dbReference type="EMBL" id="KJU87005.1"/>
    </source>
</evidence>
<feature type="transmembrane region" description="Helical" evidence="1">
    <location>
        <begin position="64"/>
        <end position="91"/>
    </location>
</feature>
<gene>
    <name evidence="2" type="ORF">MBAV_000799</name>
</gene>
<feature type="transmembrane region" description="Helical" evidence="1">
    <location>
        <begin position="133"/>
        <end position="154"/>
    </location>
</feature>
<organism evidence="2 3">
    <name type="scientific">Candidatus Magnetobacterium bavaricum</name>
    <dbReference type="NCBI Taxonomy" id="29290"/>
    <lineage>
        <taxon>Bacteria</taxon>
        <taxon>Pseudomonadati</taxon>
        <taxon>Nitrospirota</taxon>
        <taxon>Thermodesulfovibrionia</taxon>
        <taxon>Thermodesulfovibrionales</taxon>
        <taxon>Candidatus Magnetobacteriaceae</taxon>
        <taxon>Candidatus Magnetobacterium</taxon>
    </lineage>
</organism>
<dbReference type="AlphaFoldDB" id="A0A0F3GYP8"/>
<comment type="caution">
    <text evidence="2">The sequence shown here is derived from an EMBL/GenBank/DDBJ whole genome shotgun (WGS) entry which is preliminary data.</text>
</comment>
<reference evidence="2 3" key="1">
    <citation type="submission" date="2015-02" db="EMBL/GenBank/DDBJ databases">
        <title>Single-cell genomics of uncultivated deep-branching MTB reveals a conserved set of magnetosome genes.</title>
        <authorList>
            <person name="Kolinko S."/>
            <person name="Richter M."/>
            <person name="Glockner F.O."/>
            <person name="Brachmann A."/>
            <person name="Schuler D."/>
        </authorList>
    </citation>
    <scope>NUCLEOTIDE SEQUENCE [LARGE SCALE GENOMIC DNA]</scope>
    <source>
        <strain evidence="2">TM-1</strain>
    </source>
</reference>
<dbReference type="Gene3D" id="1.20.5.2700">
    <property type="match status" value="1"/>
</dbReference>
<keyword evidence="1" id="KW-0812">Transmembrane</keyword>
<evidence type="ECO:0000313" key="3">
    <source>
        <dbReference type="Proteomes" id="UP000033423"/>
    </source>
</evidence>
<proteinExistence type="predicted"/>
<name>A0A0F3GYP8_9BACT</name>
<accession>A0A0F3GYP8</accession>
<keyword evidence="1" id="KW-0472">Membrane</keyword>
<dbReference type="Proteomes" id="UP000033423">
    <property type="component" value="Unassembled WGS sequence"/>
</dbReference>
<sequence length="157" mass="18124">MVPLNWYIMVKRYNVLHWHVWLPDKANHAPVLPEHIGYTGVSGFFSKDEILWRTISLHTPEGTIVWMLATAAVLMTAFYSFRVVFLTFYWISDNILNKLTDRTLVEGIVNGIPSVINWIGGRLRLLQTGIVSHYTMIMATGLMIMAFYVLFSLFRTL</sequence>